<organism evidence="1 2">
    <name type="scientific">Novosphingobium resinovorum</name>
    <dbReference type="NCBI Taxonomy" id="158500"/>
    <lineage>
        <taxon>Bacteria</taxon>
        <taxon>Pseudomonadati</taxon>
        <taxon>Pseudomonadota</taxon>
        <taxon>Alphaproteobacteria</taxon>
        <taxon>Sphingomonadales</taxon>
        <taxon>Sphingomonadaceae</taxon>
        <taxon>Novosphingobium</taxon>
    </lineage>
</organism>
<protein>
    <submittedName>
        <fullName evidence="1">Response regulator receiver protein</fullName>
    </submittedName>
</protein>
<dbReference type="InterPro" id="IPR011006">
    <property type="entry name" value="CheY-like_superfamily"/>
</dbReference>
<dbReference type="PATRIC" id="fig|158500.4.peg.4802"/>
<dbReference type="eggNOG" id="COG0784">
    <property type="taxonomic scope" value="Bacteria"/>
</dbReference>
<dbReference type="AlphaFoldDB" id="A0A031JN22"/>
<comment type="caution">
    <text evidence="1">The sequence shown here is derived from an EMBL/GenBank/DDBJ whole genome shotgun (WGS) entry which is preliminary data.</text>
</comment>
<name>A0A031JN22_9SPHN</name>
<accession>A0A031JN22</accession>
<evidence type="ECO:0000313" key="1">
    <source>
        <dbReference type="EMBL" id="EZP74663.1"/>
    </source>
</evidence>
<dbReference type="EMBL" id="JFYZ01000042">
    <property type="protein sequence ID" value="EZP74663.1"/>
    <property type="molecule type" value="Genomic_DNA"/>
</dbReference>
<proteinExistence type="predicted"/>
<evidence type="ECO:0000313" key="2">
    <source>
        <dbReference type="Proteomes" id="UP000024329"/>
    </source>
</evidence>
<dbReference type="Proteomes" id="UP000024329">
    <property type="component" value="Unassembled WGS sequence"/>
</dbReference>
<gene>
    <name evidence="1" type="ORF">BV97_04728</name>
</gene>
<sequence length="119" mass="12837">MVLDRPVLLFESDQPVLSSLQFALSLEGFLPADGNVPDADPATAECLVIDQRYRADGIGFLQDLRDKGVVVPAILLATNPSRELRRRMKPLGAVLIEKPLLGNELTDALLTIIASSKAA</sequence>
<dbReference type="SUPFAM" id="SSF52172">
    <property type="entry name" value="CheY-like"/>
    <property type="match status" value="1"/>
</dbReference>
<reference evidence="1 2" key="1">
    <citation type="submission" date="2014-03" db="EMBL/GenBank/DDBJ databases">
        <title>Whole genome sequence of Novosphingobium resinovorum KF1.</title>
        <authorList>
            <person name="Gan H.M."/>
            <person name="Gan H.Y."/>
            <person name="Chew T.H."/>
            <person name="Savka M.A."/>
        </authorList>
    </citation>
    <scope>NUCLEOTIDE SEQUENCE [LARGE SCALE GENOMIC DNA]</scope>
    <source>
        <strain evidence="1 2">KF1</strain>
    </source>
</reference>